<keyword evidence="3" id="KW-1185">Reference proteome</keyword>
<organism evidence="2 3">
    <name type="scientific">Polyplosphaeria fusca</name>
    <dbReference type="NCBI Taxonomy" id="682080"/>
    <lineage>
        <taxon>Eukaryota</taxon>
        <taxon>Fungi</taxon>
        <taxon>Dikarya</taxon>
        <taxon>Ascomycota</taxon>
        <taxon>Pezizomycotina</taxon>
        <taxon>Dothideomycetes</taxon>
        <taxon>Pleosporomycetidae</taxon>
        <taxon>Pleosporales</taxon>
        <taxon>Tetraplosphaeriaceae</taxon>
        <taxon>Polyplosphaeria</taxon>
    </lineage>
</organism>
<feature type="region of interest" description="Disordered" evidence="1">
    <location>
        <begin position="109"/>
        <end position="130"/>
    </location>
</feature>
<accession>A0A9P4QP28</accession>
<dbReference type="Proteomes" id="UP000799444">
    <property type="component" value="Unassembled WGS sequence"/>
</dbReference>
<evidence type="ECO:0000256" key="1">
    <source>
        <dbReference type="SAM" id="MobiDB-lite"/>
    </source>
</evidence>
<feature type="compositionally biased region" description="Polar residues" evidence="1">
    <location>
        <begin position="109"/>
        <end position="118"/>
    </location>
</feature>
<sequence length="182" mass="21427">MSLSDVSFFLETAENREGEVNAERERRDGAAKYIYSKVKFAPVSSFLRHLAHLPSLCHVPPGECKKCFFLQLMQQTTNAQNPPTFECKHAHGPFRAREKCNNVIQMQVSTSTPPSQLKQRTRRARPRWAEGRERTDQRWWVISEQQQYKGYRQCRREAWEETKHFRFFEKEARGLTKSESAC</sequence>
<evidence type="ECO:0000313" key="3">
    <source>
        <dbReference type="Proteomes" id="UP000799444"/>
    </source>
</evidence>
<dbReference type="EMBL" id="ML996278">
    <property type="protein sequence ID" value="KAF2728479.1"/>
    <property type="molecule type" value="Genomic_DNA"/>
</dbReference>
<reference evidence="2" key="1">
    <citation type="journal article" date="2020" name="Stud. Mycol.">
        <title>101 Dothideomycetes genomes: a test case for predicting lifestyles and emergence of pathogens.</title>
        <authorList>
            <person name="Haridas S."/>
            <person name="Albert R."/>
            <person name="Binder M."/>
            <person name="Bloem J."/>
            <person name="Labutti K."/>
            <person name="Salamov A."/>
            <person name="Andreopoulos B."/>
            <person name="Baker S."/>
            <person name="Barry K."/>
            <person name="Bills G."/>
            <person name="Bluhm B."/>
            <person name="Cannon C."/>
            <person name="Castanera R."/>
            <person name="Culley D."/>
            <person name="Daum C."/>
            <person name="Ezra D."/>
            <person name="Gonzalez J."/>
            <person name="Henrissat B."/>
            <person name="Kuo A."/>
            <person name="Liang C."/>
            <person name="Lipzen A."/>
            <person name="Lutzoni F."/>
            <person name="Magnuson J."/>
            <person name="Mondo S."/>
            <person name="Nolan M."/>
            <person name="Ohm R."/>
            <person name="Pangilinan J."/>
            <person name="Park H.-J."/>
            <person name="Ramirez L."/>
            <person name="Alfaro M."/>
            <person name="Sun H."/>
            <person name="Tritt A."/>
            <person name="Yoshinaga Y."/>
            <person name="Zwiers L.-H."/>
            <person name="Turgeon B."/>
            <person name="Goodwin S."/>
            <person name="Spatafora J."/>
            <person name="Crous P."/>
            <person name="Grigoriev I."/>
        </authorList>
    </citation>
    <scope>NUCLEOTIDE SEQUENCE</scope>
    <source>
        <strain evidence="2">CBS 125425</strain>
    </source>
</reference>
<comment type="caution">
    <text evidence="2">The sequence shown here is derived from an EMBL/GenBank/DDBJ whole genome shotgun (WGS) entry which is preliminary data.</text>
</comment>
<protein>
    <submittedName>
        <fullName evidence="2">Uncharacterized protein</fullName>
    </submittedName>
</protein>
<name>A0A9P4QP28_9PLEO</name>
<dbReference type="AlphaFoldDB" id="A0A9P4QP28"/>
<gene>
    <name evidence="2" type="ORF">EJ04DRAFT_96700</name>
</gene>
<evidence type="ECO:0000313" key="2">
    <source>
        <dbReference type="EMBL" id="KAF2728479.1"/>
    </source>
</evidence>
<proteinExistence type="predicted"/>